<name>A0A0L7RJW3_9HYME</name>
<protein>
    <submittedName>
        <fullName evidence="1">Uncharacterized protein</fullName>
    </submittedName>
</protein>
<sequence length="59" mass="6895">MEIRLGKRTAEFNWRKSSESNASNFQCKHGLECGTESVAECTLQIETFFFFFKDHIIKC</sequence>
<gene>
    <name evidence="1" type="ORF">WH47_06216</name>
</gene>
<dbReference type="EMBL" id="KQ414578">
    <property type="protein sequence ID" value="KOC71155.1"/>
    <property type="molecule type" value="Genomic_DNA"/>
</dbReference>
<evidence type="ECO:0000313" key="1">
    <source>
        <dbReference type="EMBL" id="KOC71155.1"/>
    </source>
</evidence>
<dbReference type="Proteomes" id="UP000053825">
    <property type="component" value="Unassembled WGS sequence"/>
</dbReference>
<dbReference type="AlphaFoldDB" id="A0A0L7RJW3"/>
<organism evidence="1 2">
    <name type="scientific">Habropoda laboriosa</name>
    <dbReference type="NCBI Taxonomy" id="597456"/>
    <lineage>
        <taxon>Eukaryota</taxon>
        <taxon>Metazoa</taxon>
        <taxon>Ecdysozoa</taxon>
        <taxon>Arthropoda</taxon>
        <taxon>Hexapoda</taxon>
        <taxon>Insecta</taxon>
        <taxon>Pterygota</taxon>
        <taxon>Neoptera</taxon>
        <taxon>Endopterygota</taxon>
        <taxon>Hymenoptera</taxon>
        <taxon>Apocrita</taxon>
        <taxon>Aculeata</taxon>
        <taxon>Apoidea</taxon>
        <taxon>Anthophila</taxon>
        <taxon>Apidae</taxon>
        <taxon>Habropoda</taxon>
    </lineage>
</organism>
<evidence type="ECO:0000313" key="2">
    <source>
        <dbReference type="Proteomes" id="UP000053825"/>
    </source>
</evidence>
<keyword evidence="2" id="KW-1185">Reference proteome</keyword>
<accession>A0A0L7RJW3</accession>
<reference evidence="1 2" key="1">
    <citation type="submission" date="2015-07" db="EMBL/GenBank/DDBJ databases">
        <title>The genome of Habropoda laboriosa.</title>
        <authorList>
            <person name="Pan H."/>
            <person name="Kapheim K."/>
        </authorList>
    </citation>
    <scope>NUCLEOTIDE SEQUENCE [LARGE SCALE GENOMIC DNA]</scope>
    <source>
        <strain evidence="1">0110345459</strain>
    </source>
</reference>
<proteinExistence type="predicted"/>